<dbReference type="Proteomes" id="UP001205998">
    <property type="component" value="Unassembled WGS sequence"/>
</dbReference>
<evidence type="ECO:0000313" key="3">
    <source>
        <dbReference type="Proteomes" id="UP001205998"/>
    </source>
</evidence>
<dbReference type="PANTHER" id="PTHR21818:SF0">
    <property type="entry name" value="FANCONI ANEMIA GROUP I PROTEIN"/>
    <property type="match status" value="1"/>
</dbReference>
<evidence type="ECO:0000259" key="1">
    <source>
        <dbReference type="Pfam" id="PF14677"/>
    </source>
</evidence>
<protein>
    <submittedName>
        <fullName evidence="2">Fanconi anemia group I protein</fullName>
    </submittedName>
</protein>
<dbReference type="AlphaFoldDB" id="A0AAD4ZYL7"/>
<dbReference type="Pfam" id="PF14677">
    <property type="entry name" value="FANCI_S3"/>
    <property type="match status" value="1"/>
</dbReference>
<keyword evidence="3" id="KW-1185">Reference proteome</keyword>
<accession>A0AAD4ZYL7</accession>
<dbReference type="GO" id="GO:0006281">
    <property type="term" value="P:DNA repair"/>
    <property type="evidence" value="ECO:0007669"/>
    <property type="project" value="InterPro"/>
</dbReference>
<dbReference type="GO" id="GO:0070182">
    <property type="term" value="F:DNA polymerase binding"/>
    <property type="evidence" value="ECO:0007669"/>
    <property type="project" value="TreeGrafter"/>
</dbReference>
<name>A0AAD4ZYL7_SILAS</name>
<feature type="non-terminal residue" evidence="2">
    <location>
        <position position="1"/>
    </location>
</feature>
<dbReference type="EMBL" id="MU600376">
    <property type="protein sequence ID" value="KAI5606378.1"/>
    <property type="molecule type" value="Genomic_DNA"/>
</dbReference>
<proteinExistence type="predicted"/>
<organism evidence="2 3">
    <name type="scientific">Silurus asotus</name>
    <name type="common">Amur catfish</name>
    <name type="synonym">Parasilurus asotus</name>
    <dbReference type="NCBI Taxonomy" id="30991"/>
    <lineage>
        <taxon>Eukaryota</taxon>
        <taxon>Metazoa</taxon>
        <taxon>Chordata</taxon>
        <taxon>Craniata</taxon>
        <taxon>Vertebrata</taxon>
        <taxon>Euteleostomi</taxon>
        <taxon>Actinopterygii</taxon>
        <taxon>Neopterygii</taxon>
        <taxon>Teleostei</taxon>
        <taxon>Ostariophysi</taxon>
        <taxon>Siluriformes</taxon>
        <taxon>Siluridae</taxon>
        <taxon>Silurus</taxon>
    </lineage>
</organism>
<sequence>VCRQEEEESAPENGNLTEKSAFYIRQFQRALFSQLSGGEEDFNSREAQLLVSILNVLSRLLEPTSQQMVTWTVKICKETSFEDVSFSKGLLSLLFGLHVLYKSPVTLLWELCQDIHSQLGDIDQ</sequence>
<dbReference type="InterPro" id="IPR026171">
    <property type="entry name" value="FANCI"/>
</dbReference>
<feature type="domain" description="FANCI solenoid 3" evidence="1">
    <location>
        <begin position="12"/>
        <end position="94"/>
    </location>
</feature>
<dbReference type="PANTHER" id="PTHR21818">
    <property type="entry name" value="BC025462 PROTEIN"/>
    <property type="match status" value="1"/>
</dbReference>
<gene>
    <name evidence="2" type="ORF">C0J50_12552</name>
</gene>
<evidence type="ECO:0000313" key="2">
    <source>
        <dbReference type="EMBL" id="KAI5606378.1"/>
    </source>
</evidence>
<reference evidence="2" key="1">
    <citation type="submission" date="2018-07" db="EMBL/GenBank/DDBJ databases">
        <title>Comparative genomics of catfishes provides insights into carnivory and benthic adaptation.</title>
        <authorList>
            <person name="Zhang Y."/>
            <person name="Wang D."/>
            <person name="Peng Z."/>
            <person name="Zheng S."/>
            <person name="Shao F."/>
            <person name="Tao W."/>
        </authorList>
    </citation>
    <scope>NUCLEOTIDE SEQUENCE</scope>
    <source>
        <strain evidence="2">Chongqing</strain>
    </source>
</reference>
<comment type="caution">
    <text evidence="2">The sequence shown here is derived from an EMBL/GenBank/DDBJ whole genome shotgun (WGS) entry which is preliminary data.</text>
</comment>
<feature type="non-terminal residue" evidence="2">
    <location>
        <position position="124"/>
    </location>
</feature>
<dbReference type="InterPro" id="IPR029313">
    <property type="entry name" value="FANCI_S3"/>
</dbReference>